<sequence length="132" mass="14341">MKKILTLICCTIVLAATSCKKEYVTTAPSATTIFDTTPAFVLDTDPKNNIFGYTTTLSVPEITDYYNSHGAVLVYLDEDGTYEQLPDVYGGITYRFVYGKGTLYIDAQNADGSVPTSANKPGPLKLKIVLVP</sequence>
<name>A0A1H8RID7_9SPHI</name>
<feature type="chain" id="PRO_5013357429" evidence="1">
    <location>
        <begin position="16"/>
        <end position="132"/>
    </location>
</feature>
<dbReference type="EMBL" id="FOCL01000010">
    <property type="protein sequence ID" value="SEO66231.1"/>
    <property type="molecule type" value="Genomic_DNA"/>
</dbReference>
<feature type="signal peptide" evidence="1">
    <location>
        <begin position="1"/>
        <end position="15"/>
    </location>
</feature>
<reference evidence="3" key="1">
    <citation type="submission" date="2016-10" db="EMBL/GenBank/DDBJ databases">
        <authorList>
            <person name="Varghese N."/>
            <person name="Submissions S."/>
        </authorList>
    </citation>
    <scope>NUCLEOTIDE SEQUENCE [LARGE SCALE GENOMIC DNA]</scope>
    <source>
        <strain evidence="3">Gh-48</strain>
    </source>
</reference>
<dbReference type="Proteomes" id="UP000198942">
    <property type="component" value="Unassembled WGS sequence"/>
</dbReference>
<protein>
    <submittedName>
        <fullName evidence="2">Uncharacterized protein</fullName>
    </submittedName>
</protein>
<evidence type="ECO:0000313" key="2">
    <source>
        <dbReference type="EMBL" id="SEO66231.1"/>
    </source>
</evidence>
<dbReference type="OrthoDB" id="672896at2"/>
<evidence type="ECO:0000313" key="3">
    <source>
        <dbReference type="Proteomes" id="UP000198942"/>
    </source>
</evidence>
<organism evidence="2 3">
    <name type="scientific">Mucilaginibacter gossypiicola</name>
    <dbReference type="NCBI Taxonomy" id="551995"/>
    <lineage>
        <taxon>Bacteria</taxon>
        <taxon>Pseudomonadati</taxon>
        <taxon>Bacteroidota</taxon>
        <taxon>Sphingobacteriia</taxon>
        <taxon>Sphingobacteriales</taxon>
        <taxon>Sphingobacteriaceae</taxon>
        <taxon>Mucilaginibacter</taxon>
    </lineage>
</organism>
<proteinExistence type="predicted"/>
<evidence type="ECO:0000256" key="1">
    <source>
        <dbReference type="SAM" id="SignalP"/>
    </source>
</evidence>
<keyword evidence="3" id="KW-1185">Reference proteome</keyword>
<dbReference type="AlphaFoldDB" id="A0A1H8RID7"/>
<keyword evidence="1" id="KW-0732">Signal</keyword>
<dbReference type="PROSITE" id="PS51257">
    <property type="entry name" value="PROKAR_LIPOPROTEIN"/>
    <property type="match status" value="1"/>
</dbReference>
<accession>A0A1H8RID7</accession>
<gene>
    <name evidence="2" type="ORF">SAMN05192574_110173</name>
</gene>
<dbReference type="RefSeq" id="WP_091217565.1">
    <property type="nucleotide sequence ID" value="NZ_FOCL01000010.1"/>
</dbReference>